<dbReference type="Proteomes" id="UP001074446">
    <property type="component" value="Unassembled WGS sequence"/>
</dbReference>
<sequence>MKPEKTNLVRIGYNKEKNRYFATFKILGLNENEIGKIISYVERSKSPEDRKIYIKNCNVYVTDLFEAELFESMYPNIVEAAREGIVPERVEPSVLGVEIGLCLMEEDVDFSVRRWII</sequence>
<comment type="caution">
    <text evidence="1">The sequence shown here is derived from an EMBL/GenBank/DDBJ whole genome shotgun (WGS) entry which is preliminary data.</text>
</comment>
<reference evidence="1" key="1">
    <citation type="submission" date="2022-12" db="EMBL/GenBank/DDBJ databases">
        <title>Reclassification of two methanogenic archaea species isolated from the Kolyma lowland permafrost.</title>
        <authorList>
            <person name="Trubitsyn V.E."/>
            <person name="Rivkina E.M."/>
            <person name="Shcherbakova V.A."/>
        </authorList>
    </citation>
    <scope>NUCLEOTIDE SEQUENCE</scope>
    <source>
        <strain evidence="1">M2</strain>
        <strain evidence="2">MK4</strain>
    </source>
</reference>
<gene>
    <name evidence="2" type="ORF">O3H35_04610</name>
    <name evidence="1" type="ORF">O3H54_10945</name>
</gene>
<dbReference type="AlphaFoldDB" id="A0A9E4ZVI5"/>
<organism evidence="1 3">
    <name type="scientific">Methanobacterium veterum</name>
    <dbReference type="NCBI Taxonomy" id="408577"/>
    <lineage>
        <taxon>Archaea</taxon>
        <taxon>Methanobacteriati</taxon>
        <taxon>Methanobacteriota</taxon>
        <taxon>Methanomada group</taxon>
        <taxon>Methanobacteria</taxon>
        <taxon>Methanobacteriales</taxon>
        <taxon>Methanobacteriaceae</taxon>
        <taxon>Methanobacterium</taxon>
    </lineage>
</organism>
<dbReference type="EMBL" id="JAPVER010000020">
    <property type="protein sequence ID" value="MCZ3366397.1"/>
    <property type="molecule type" value="Genomic_DNA"/>
</dbReference>
<dbReference type="EMBL" id="JAPVES010000029">
    <property type="protein sequence ID" value="MCZ3371905.1"/>
    <property type="molecule type" value="Genomic_DNA"/>
</dbReference>
<evidence type="ECO:0000313" key="3">
    <source>
        <dbReference type="Proteomes" id="UP001068021"/>
    </source>
</evidence>
<accession>A0A9E4ZVI5</accession>
<name>A0A9E4ZVI5_9EURY</name>
<evidence type="ECO:0000313" key="1">
    <source>
        <dbReference type="EMBL" id="MCZ3366397.1"/>
    </source>
</evidence>
<dbReference type="RefSeq" id="WP_048082925.1">
    <property type="nucleotide sequence ID" value="NZ_JAPVER010000020.1"/>
</dbReference>
<dbReference type="Proteomes" id="UP001068021">
    <property type="component" value="Unassembled WGS sequence"/>
</dbReference>
<evidence type="ECO:0000313" key="2">
    <source>
        <dbReference type="EMBL" id="MCZ3371905.1"/>
    </source>
</evidence>
<protein>
    <submittedName>
        <fullName evidence="1">Uncharacterized protein</fullName>
    </submittedName>
</protein>
<proteinExistence type="predicted"/>
<keyword evidence="3" id="KW-1185">Reference proteome</keyword>